<dbReference type="EMBL" id="CM042032">
    <property type="protein sequence ID" value="KAI3776794.1"/>
    <property type="molecule type" value="Genomic_DNA"/>
</dbReference>
<reference evidence="2" key="1">
    <citation type="journal article" date="2022" name="Mol. Ecol. Resour.">
        <title>The genomes of chicory, endive, great burdock and yacon provide insights into Asteraceae palaeo-polyploidization history and plant inulin production.</title>
        <authorList>
            <person name="Fan W."/>
            <person name="Wang S."/>
            <person name="Wang H."/>
            <person name="Wang A."/>
            <person name="Jiang F."/>
            <person name="Liu H."/>
            <person name="Zhao H."/>
            <person name="Xu D."/>
            <person name="Zhang Y."/>
        </authorList>
    </citation>
    <scope>NUCLEOTIDE SEQUENCE [LARGE SCALE GENOMIC DNA]</scope>
    <source>
        <strain evidence="2">cv. Yunnan</strain>
    </source>
</reference>
<keyword evidence="2" id="KW-1185">Reference proteome</keyword>
<name>A0ACB9G082_9ASTR</name>
<gene>
    <name evidence="1" type="ORF">L1987_46584</name>
</gene>
<organism evidence="1 2">
    <name type="scientific">Smallanthus sonchifolius</name>
    <dbReference type="NCBI Taxonomy" id="185202"/>
    <lineage>
        <taxon>Eukaryota</taxon>
        <taxon>Viridiplantae</taxon>
        <taxon>Streptophyta</taxon>
        <taxon>Embryophyta</taxon>
        <taxon>Tracheophyta</taxon>
        <taxon>Spermatophyta</taxon>
        <taxon>Magnoliopsida</taxon>
        <taxon>eudicotyledons</taxon>
        <taxon>Gunneridae</taxon>
        <taxon>Pentapetalae</taxon>
        <taxon>asterids</taxon>
        <taxon>campanulids</taxon>
        <taxon>Asterales</taxon>
        <taxon>Asteraceae</taxon>
        <taxon>Asteroideae</taxon>
        <taxon>Heliantheae alliance</taxon>
        <taxon>Millerieae</taxon>
        <taxon>Smallanthus</taxon>
    </lineage>
</organism>
<accession>A0ACB9G082</accession>
<sequence>MSKEDYYNEVICAECGFGDREEQLPLCDKCDRGYHMTCLKPIVPRVPTGRWYCPNCTDDAPQPKRF</sequence>
<dbReference type="Proteomes" id="UP001056120">
    <property type="component" value="Linkage Group LG15"/>
</dbReference>
<proteinExistence type="predicted"/>
<reference evidence="1 2" key="2">
    <citation type="journal article" date="2022" name="Mol. Ecol. Resour.">
        <title>The genomes of chicory, endive, great burdock and yacon provide insights into Asteraceae paleo-polyploidization history and plant inulin production.</title>
        <authorList>
            <person name="Fan W."/>
            <person name="Wang S."/>
            <person name="Wang H."/>
            <person name="Wang A."/>
            <person name="Jiang F."/>
            <person name="Liu H."/>
            <person name="Zhao H."/>
            <person name="Xu D."/>
            <person name="Zhang Y."/>
        </authorList>
    </citation>
    <scope>NUCLEOTIDE SEQUENCE [LARGE SCALE GENOMIC DNA]</scope>
    <source>
        <strain evidence="2">cv. Yunnan</strain>
        <tissue evidence="1">Leaves</tissue>
    </source>
</reference>
<comment type="caution">
    <text evidence="1">The sequence shown here is derived from an EMBL/GenBank/DDBJ whole genome shotgun (WGS) entry which is preliminary data.</text>
</comment>
<evidence type="ECO:0000313" key="2">
    <source>
        <dbReference type="Proteomes" id="UP001056120"/>
    </source>
</evidence>
<protein>
    <submittedName>
        <fullName evidence="1">Uncharacterized protein</fullName>
    </submittedName>
</protein>
<evidence type="ECO:0000313" key="1">
    <source>
        <dbReference type="EMBL" id="KAI3776794.1"/>
    </source>
</evidence>